<protein>
    <submittedName>
        <fullName evidence="1">Uncharacterized protein</fullName>
    </submittedName>
</protein>
<dbReference type="EMBL" id="BOQP01000028">
    <property type="protein sequence ID" value="GIM76848.1"/>
    <property type="molecule type" value="Genomic_DNA"/>
</dbReference>
<gene>
    <name evidence="1" type="ORF">Aco04nite_52470</name>
</gene>
<reference evidence="1" key="1">
    <citation type="submission" date="2021-03" db="EMBL/GenBank/DDBJ databases">
        <title>Whole genome shotgun sequence of Actinoplanes consettensis NBRC 14913.</title>
        <authorList>
            <person name="Komaki H."/>
            <person name="Tamura T."/>
        </authorList>
    </citation>
    <scope>NUCLEOTIDE SEQUENCE</scope>
    <source>
        <strain evidence="1">NBRC 14913</strain>
    </source>
</reference>
<organism evidence="1 2">
    <name type="scientific">Winogradskya consettensis</name>
    <dbReference type="NCBI Taxonomy" id="113560"/>
    <lineage>
        <taxon>Bacteria</taxon>
        <taxon>Bacillati</taxon>
        <taxon>Actinomycetota</taxon>
        <taxon>Actinomycetes</taxon>
        <taxon>Micromonosporales</taxon>
        <taxon>Micromonosporaceae</taxon>
        <taxon>Winogradskya</taxon>
    </lineage>
</organism>
<evidence type="ECO:0000313" key="1">
    <source>
        <dbReference type="EMBL" id="GIM76848.1"/>
    </source>
</evidence>
<keyword evidence="2" id="KW-1185">Reference proteome</keyword>
<dbReference type="RefSeq" id="WP_212999876.1">
    <property type="nucleotide sequence ID" value="NZ_BAAATW010000005.1"/>
</dbReference>
<dbReference type="AlphaFoldDB" id="A0A919STT2"/>
<dbReference type="Proteomes" id="UP000680865">
    <property type="component" value="Unassembled WGS sequence"/>
</dbReference>
<comment type="caution">
    <text evidence="1">The sequence shown here is derived from an EMBL/GenBank/DDBJ whole genome shotgun (WGS) entry which is preliminary data.</text>
</comment>
<sequence length="185" mass="20848">MTTDESVQAAAVRLSSVDWQRHGYRTWSKGKLMLEYFRRAAQWAEAYQCDTRVPFFDIAACVNPAVRADQQVVDQVLAEVGKGGWNVKQVTPFILHWAALRPTLGDELPQGLDDPFEPLMLLFERDGGFHTENGSVELEYASVPMRDWRARAARPPMASFEPADLDEIDRASSLRYSGKVMGPDD</sequence>
<evidence type="ECO:0000313" key="2">
    <source>
        <dbReference type="Proteomes" id="UP000680865"/>
    </source>
</evidence>
<accession>A0A919STT2</accession>
<proteinExistence type="predicted"/>
<name>A0A919STT2_9ACTN</name>